<dbReference type="Proteomes" id="UP000486903">
    <property type="component" value="Unassembled WGS sequence"/>
</dbReference>
<organism evidence="1 2">
    <name type="scientific">Clostridium botulinum</name>
    <dbReference type="NCBI Taxonomy" id="1491"/>
    <lineage>
        <taxon>Bacteria</taxon>
        <taxon>Bacillati</taxon>
        <taxon>Bacillota</taxon>
        <taxon>Clostridia</taxon>
        <taxon>Eubacteriales</taxon>
        <taxon>Clostridiaceae</taxon>
        <taxon>Clostridium</taxon>
    </lineage>
</organism>
<name>A0A6B4JRS5_CLOBO</name>
<reference evidence="1 2" key="1">
    <citation type="submission" date="2019-04" db="EMBL/GenBank/DDBJ databases">
        <title>Genome sequencing of Clostridium botulinum Groups I-IV and Clostridium butyricum.</title>
        <authorList>
            <person name="Brunt J."/>
            <person name="Van Vliet A.H.M."/>
            <person name="Stringer S.C."/>
            <person name="Carter A.T."/>
            <person name="Peck M.W."/>
        </authorList>
    </citation>
    <scope>NUCLEOTIDE SEQUENCE [LARGE SCALE GENOMIC DNA]</scope>
    <source>
        <strain evidence="1 2">BL81</strain>
    </source>
</reference>
<evidence type="ECO:0000313" key="1">
    <source>
        <dbReference type="EMBL" id="NFV27799.1"/>
    </source>
</evidence>
<dbReference type="EMBL" id="SXFB01000021">
    <property type="protein sequence ID" value="NFV27799.1"/>
    <property type="molecule type" value="Genomic_DNA"/>
</dbReference>
<dbReference type="RefSeq" id="WP_003369717.1">
    <property type="nucleotide sequence ID" value="NZ_JACBBA010000010.1"/>
</dbReference>
<proteinExistence type="predicted"/>
<comment type="caution">
    <text evidence="1">The sequence shown here is derived from an EMBL/GenBank/DDBJ whole genome shotgun (WGS) entry which is preliminary data.</text>
</comment>
<protein>
    <submittedName>
        <fullName evidence="1">DUF4179 domain-containing protein</fullName>
    </submittedName>
</protein>
<accession>A0A6B4JRS5</accession>
<gene>
    <name evidence="1" type="ORF">FDG31_16900</name>
</gene>
<dbReference type="AlphaFoldDB" id="A0A6B4JRS5"/>
<dbReference type="Gene3D" id="2.60.40.1630">
    <property type="entry name" value="bacillus anthracis domain"/>
    <property type="match status" value="1"/>
</dbReference>
<sequence>MINKKLSKILGPILGVLLFMTSLGVGQVKALADDKVSETSVTCENTSYHKEEDYSVKINKSVEQNGFKVTLDNVIGTKHNLKVQVKIQNDKAFNQDKMDNIISKITFDKDGTSTGKSGGRWIEYIDDNTALIHITEELENAEYIEKGDLRVDIVIPSYKINAGIDAYVDFSQSFKNACEKELSIKVLELNLTLNKLESDIIGTELKYTSHCEKIDCDKEDTTIGSSMVLKVGDRMYRIDPSGSYSFDDKETKGSYRGKAATYEKLKDANEFSIISINCDMSYDEVNEIYGNNIMEYYEKQNALKDTLNNVKYLKLFEFDNGNKGEVYNIERNDNTVKVYCKGNTEKESILMASNMYMNYEFDDYNVGLNDMYDWNKYMSFYKDKNEDFGYIVEFNNVDKDKILNLDIYSAISQIDKFKLGNEVELSK</sequence>
<evidence type="ECO:0000313" key="2">
    <source>
        <dbReference type="Proteomes" id="UP000486903"/>
    </source>
</evidence>